<dbReference type="EMBL" id="GGEC01087143">
    <property type="protein sequence ID" value="MBX67627.1"/>
    <property type="molecule type" value="Transcribed_RNA"/>
</dbReference>
<name>A0A2P2QL42_RHIMU</name>
<dbReference type="AlphaFoldDB" id="A0A2P2QL42"/>
<reference evidence="1" key="1">
    <citation type="submission" date="2018-02" db="EMBL/GenBank/DDBJ databases">
        <title>Rhizophora mucronata_Transcriptome.</title>
        <authorList>
            <person name="Meera S.P."/>
            <person name="Sreeshan A."/>
            <person name="Augustine A."/>
        </authorList>
    </citation>
    <scope>NUCLEOTIDE SEQUENCE</scope>
    <source>
        <tissue evidence="1">Leaf</tissue>
    </source>
</reference>
<evidence type="ECO:0000313" key="1">
    <source>
        <dbReference type="EMBL" id="MBX67627.1"/>
    </source>
</evidence>
<protein>
    <submittedName>
        <fullName evidence="1">Uncharacterized protein</fullName>
    </submittedName>
</protein>
<proteinExistence type="predicted"/>
<sequence length="19" mass="2080">MTPCDPESGSQLLKMTRVS</sequence>
<organism evidence="1">
    <name type="scientific">Rhizophora mucronata</name>
    <name type="common">Asiatic mangrove</name>
    <dbReference type="NCBI Taxonomy" id="61149"/>
    <lineage>
        <taxon>Eukaryota</taxon>
        <taxon>Viridiplantae</taxon>
        <taxon>Streptophyta</taxon>
        <taxon>Embryophyta</taxon>
        <taxon>Tracheophyta</taxon>
        <taxon>Spermatophyta</taxon>
        <taxon>Magnoliopsida</taxon>
        <taxon>eudicotyledons</taxon>
        <taxon>Gunneridae</taxon>
        <taxon>Pentapetalae</taxon>
        <taxon>rosids</taxon>
        <taxon>fabids</taxon>
        <taxon>Malpighiales</taxon>
        <taxon>Rhizophoraceae</taxon>
        <taxon>Rhizophora</taxon>
    </lineage>
</organism>
<accession>A0A2P2QL42</accession>